<gene>
    <name evidence="4" type="ORF">Q8X39_08310</name>
</gene>
<dbReference type="Gene3D" id="1.10.12.10">
    <property type="entry name" value="Lyase 2-enoyl-coa Hydratase, Chain A, domain 2"/>
    <property type="match status" value="1"/>
</dbReference>
<comment type="caution">
    <text evidence="4">The sequence shown here is derived from an EMBL/GenBank/DDBJ whole genome shotgun (WGS) entry which is preliminary data.</text>
</comment>
<feature type="compositionally biased region" description="Low complexity" evidence="3">
    <location>
        <begin position="9"/>
        <end position="26"/>
    </location>
</feature>
<sequence length="291" mass="30764">MSVPPARPSTPASTPGATPAATPAATVAPTAEVRLEAHASLPDVAVLTLSHPGKLNAMSVAMWQQLRRHVDGLAEREPGLRCLIVRGEGGTFVSGGDIEEFPAFRFDPARLRHFHEEIVGPALDALYRCDIPLVAQIERACVGGGLEIACQCDLRIAGASARFGAPIARLGFPMAPDEMAGVVRVAGLATAAEILLEARLLDASTARQRGLVHRVVADEQVADEAAATAQRIAAGAPLAARLNKRTLRLVAAQFTFTEAQRAALAEYASGPDHREGIHAFIEKRTPRFQGA</sequence>
<name>A0ABT9G2D1_LEPDI</name>
<dbReference type="Pfam" id="PF00378">
    <property type="entry name" value="ECH_1"/>
    <property type="match status" value="1"/>
</dbReference>
<keyword evidence="5" id="KW-1185">Reference proteome</keyword>
<comment type="similarity">
    <text evidence="1">Belongs to the enoyl-CoA hydratase/isomerase family.</text>
</comment>
<feature type="region of interest" description="Disordered" evidence="3">
    <location>
        <begin position="1"/>
        <end position="26"/>
    </location>
</feature>
<dbReference type="EMBL" id="JAUZEE010000003">
    <property type="protein sequence ID" value="MDP4300636.1"/>
    <property type="molecule type" value="Genomic_DNA"/>
</dbReference>
<dbReference type="Gene3D" id="3.90.226.10">
    <property type="entry name" value="2-enoyl-CoA Hydratase, Chain A, domain 1"/>
    <property type="match status" value="1"/>
</dbReference>
<dbReference type="Proteomes" id="UP001235760">
    <property type="component" value="Unassembled WGS sequence"/>
</dbReference>
<dbReference type="RefSeq" id="WP_305749178.1">
    <property type="nucleotide sequence ID" value="NZ_JAUZEE010000003.1"/>
</dbReference>
<dbReference type="InterPro" id="IPR014748">
    <property type="entry name" value="Enoyl-CoA_hydra_C"/>
</dbReference>
<dbReference type="CDD" id="cd06558">
    <property type="entry name" value="crotonase-like"/>
    <property type="match status" value="1"/>
</dbReference>
<evidence type="ECO:0000313" key="5">
    <source>
        <dbReference type="Proteomes" id="UP001235760"/>
    </source>
</evidence>
<evidence type="ECO:0000256" key="2">
    <source>
        <dbReference type="ARBA" id="ARBA00023239"/>
    </source>
</evidence>
<keyword evidence="2" id="KW-0456">Lyase</keyword>
<evidence type="ECO:0000256" key="3">
    <source>
        <dbReference type="SAM" id="MobiDB-lite"/>
    </source>
</evidence>
<dbReference type="PANTHER" id="PTHR11941:SF54">
    <property type="entry name" value="ENOYL-COA HYDRATASE, MITOCHONDRIAL"/>
    <property type="match status" value="1"/>
</dbReference>
<accession>A0ABT9G2D1</accession>
<proteinExistence type="inferred from homology"/>
<protein>
    <submittedName>
        <fullName evidence="4">Enoyl-CoA hydratase/isomerase family protein</fullName>
    </submittedName>
</protein>
<reference evidence="4 5" key="1">
    <citation type="submission" date="2023-08" db="EMBL/GenBank/DDBJ databases">
        <authorList>
            <person name="Roldan D.M."/>
            <person name="Menes R.J."/>
        </authorList>
    </citation>
    <scope>NUCLEOTIDE SEQUENCE [LARGE SCALE GENOMIC DNA]</scope>
    <source>
        <strain evidence="4 5">CCM 2812</strain>
    </source>
</reference>
<evidence type="ECO:0000313" key="4">
    <source>
        <dbReference type="EMBL" id="MDP4300636.1"/>
    </source>
</evidence>
<dbReference type="InterPro" id="IPR029045">
    <property type="entry name" value="ClpP/crotonase-like_dom_sf"/>
</dbReference>
<evidence type="ECO:0000256" key="1">
    <source>
        <dbReference type="ARBA" id="ARBA00005254"/>
    </source>
</evidence>
<organism evidence="4 5">
    <name type="scientific">Leptothrix discophora</name>
    <dbReference type="NCBI Taxonomy" id="89"/>
    <lineage>
        <taxon>Bacteria</taxon>
        <taxon>Pseudomonadati</taxon>
        <taxon>Pseudomonadota</taxon>
        <taxon>Betaproteobacteria</taxon>
        <taxon>Burkholderiales</taxon>
        <taxon>Sphaerotilaceae</taxon>
        <taxon>Leptothrix</taxon>
    </lineage>
</organism>
<dbReference type="InterPro" id="IPR001753">
    <property type="entry name" value="Enoyl-CoA_hydra/iso"/>
</dbReference>
<dbReference type="SUPFAM" id="SSF52096">
    <property type="entry name" value="ClpP/crotonase"/>
    <property type="match status" value="1"/>
</dbReference>
<dbReference type="PANTHER" id="PTHR11941">
    <property type="entry name" value="ENOYL-COA HYDRATASE-RELATED"/>
    <property type="match status" value="1"/>
</dbReference>